<organism evidence="1 2">
    <name type="scientific">Eiseniibacteriota bacterium</name>
    <dbReference type="NCBI Taxonomy" id="2212470"/>
    <lineage>
        <taxon>Bacteria</taxon>
        <taxon>Candidatus Eiseniibacteriota</taxon>
    </lineage>
</organism>
<reference evidence="1" key="2">
    <citation type="journal article" date="2021" name="Microbiome">
        <title>Successional dynamics and alternative stable states in a saline activated sludge microbial community over 9 years.</title>
        <authorList>
            <person name="Wang Y."/>
            <person name="Ye J."/>
            <person name="Ju F."/>
            <person name="Liu L."/>
            <person name="Boyd J.A."/>
            <person name="Deng Y."/>
            <person name="Parks D.H."/>
            <person name="Jiang X."/>
            <person name="Yin X."/>
            <person name="Woodcroft B.J."/>
            <person name="Tyson G.W."/>
            <person name="Hugenholtz P."/>
            <person name="Polz M.F."/>
            <person name="Zhang T."/>
        </authorList>
    </citation>
    <scope>NUCLEOTIDE SEQUENCE</scope>
    <source>
        <strain evidence="1">HKST-UBA02</strain>
    </source>
</reference>
<comment type="caution">
    <text evidence="1">The sequence shown here is derived from an EMBL/GenBank/DDBJ whole genome shotgun (WGS) entry which is preliminary data.</text>
</comment>
<evidence type="ECO:0000313" key="2">
    <source>
        <dbReference type="Proteomes" id="UP000739538"/>
    </source>
</evidence>
<evidence type="ECO:0000313" key="1">
    <source>
        <dbReference type="EMBL" id="MCA9754310.1"/>
    </source>
</evidence>
<proteinExistence type="predicted"/>
<accession>A0A956SBE3</accession>
<reference evidence="1" key="1">
    <citation type="submission" date="2020-04" db="EMBL/GenBank/DDBJ databases">
        <authorList>
            <person name="Zhang T."/>
        </authorList>
    </citation>
    <scope>NUCLEOTIDE SEQUENCE</scope>
    <source>
        <strain evidence="1">HKST-UBA02</strain>
    </source>
</reference>
<dbReference type="EMBL" id="JAGQHS010000002">
    <property type="protein sequence ID" value="MCA9754310.1"/>
    <property type="molecule type" value="Genomic_DNA"/>
</dbReference>
<gene>
    <name evidence="1" type="ORF">KDA27_00800</name>
</gene>
<sequence>MTPPIVKWPDLHRHWRQAVVVARALNRAGISAFPLRSIPALSIETPPEYASGDEIVGPARRRTIRSALRSAGYYTSENGLLAADGWPALLEHPAPPDTFSEYPTTAIERIVGQSARIALLRPTQAVLLLLRKNSGRIEPPLQQELLHLVWEQSVDLTNVSLWAGAMGYRRLFVVLPALRARQCQGIELRRRGEFDSLLPR</sequence>
<dbReference type="Proteomes" id="UP000739538">
    <property type="component" value="Unassembled WGS sequence"/>
</dbReference>
<dbReference type="AlphaFoldDB" id="A0A956SBE3"/>
<protein>
    <submittedName>
        <fullName evidence="1">Uncharacterized protein</fullName>
    </submittedName>
</protein>
<name>A0A956SBE3_UNCEI</name>